<dbReference type="PANTHER" id="PTHR12815">
    <property type="entry name" value="SORTING AND ASSEMBLY MACHINERY SAMM50 PROTEIN FAMILY MEMBER"/>
    <property type="match status" value="1"/>
</dbReference>
<evidence type="ECO:0000256" key="2">
    <source>
        <dbReference type="ARBA" id="ARBA00010248"/>
    </source>
</evidence>
<dbReference type="PANTHER" id="PTHR12815:SF47">
    <property type="entry name" value="TRANSLOCATION AND ASSEMBLY MODULE SUBUNIT TAMA"/>
    <property type="match status" value="1"/>
</dbReference>
<keyword evidence="4" id="KW-1134">Transmembrane beta strand</keyword>
<comment type="subcellular location">
    <subcellularLocation>
        <location evidence="1">Cell outer membrane</location>
    </subcellularLocation>
</comment>
<evidence type="ECO:0000256" key="4">
    <source>
        <dbReference type="ARBA" id="ARBA00022452"/>
    </source>
</evidence>
<name>A0A380MVG8_9GAMM</name>
<feature type="domain" description="Bacterial surface antigen (D15)" evidence="12">
    <location>
        <begin position="322"/>
        <end position="622"/>
    </location>
</feature>
<evidence type="ECO:0000313" key="15">
    <source>
        <dbReference type="Proteomes" id="UP000254601"/>
    </source>
</evidence>
<evidence type="ECO:0000256" key="5">
    <source>
        <dbReference type="ARBA" id="ARBA00022692"/>
    </source>
</evidence>
<keyword evidence="15" id="KW-1185">Reference proteome</keyword>
<feature type="signal peptide" evidence="11">
    <location>
        <begin position="1"/>
        <end position="18"/>
    </location>
</feature>
<dbReference type="AlphaFoldDB" id="A0A380MVG8"/>
<keyword evidence="8" id="KW-0998">Cell outer membrane</keyword>
<organism evidence="14 15">
    <name type="scientific">Suttonella ornithocola</name>
    <dbReference type="NCBI Taxonomy" id="279832"/>
    <lineage>
        <taxon>Bacteria</taxon>
        <taxon>Pseudomonadati</taxon>
        <taxon>Pseudomonadota</taxon>
        <taxon>Gammaproteobacteria</taxon>
        <taxon>Cardiobacteriales</taxon>
        <taxon>Cardiobacteriaceae</taxon>
        <taxon>Suttonella</taxon>
    </lineage>
</organism>
<feature type="chain" id="PRO_5016797522" description="Translocation and assembly module subunit TamA" evidence="11">
    <location>
        <begin position="19"/>
        <end position="627"/>
    </location>
</feature>
<evidence type="ECO:0000259" key="13">
    <source>
        <dbReference type="Pfam" id="PF17243"/>
    </source>
</evidence>
<dbReference type="Pfam" id="PF01103">
    <property type="entry name" value="Omp85"/>
    <property type="match status" value="1"/>
</dbReference>
<keyword evidence="7" id="KW-0472">Membrane</keyword>
<dbReference type="InterPro" id="IPR000184">
    <property type="entry name" value="Bac_surfAg_D15"/>
</dbReference>
<dbReference type="EMBL" id="UHIC01000001">
    <property type="protein sequence ID" value="SUO96580.1"/>
    <property type="molecule type" value="Genomic_DNA"/>
</dbReference>
<keyword evidence="6 11" id="KW-0732">Signal</keyword>
<protein>
    <recommendedName>
        <fullName evidence="3">Translocation and assembly module subunit TamA</fullName>
    </recommendedName>
    <alternativeName>
        <fullName evidence="9">Autotransporter assembly factor TamA</fullName>
    </alternativeName>
</protein>
<evidence type="ECO:0000256" key="1">
    <source>
        <dbReference type="ARBA" id="ARBA00004442"/>
    </source>
</evidence>
<accession>A0A380MVG8</accession>
<dbReference type="GO" id="GO:0097347">
    <property type="term" value="C:TAM protein secretion complex"/>
    <property type="evidence" value="ECO:0007669"/>
    <property type="project" value="TreeGrafter"/>
</dbReference>
<reference evidence="14 15" key="1">
    <citation type="submission" date="2018-06" db="EMBL/GenBank/DDBJ databases">
        <authorList>
            <consortium name="Pathogen Informatics"/>
            <person name="Doyle S."/>
        </authorList>
    </citation>
    <scope>NUCLEOTIDE SEQUENCE [LARGE SCALE GENOMIC DNA]</scope>
    <source>
        <strain evidence="14 15">NCTC13337</strain>
    </source>
</reference>
<dbReference type="InterPro" id="IPR039910">
    <property type="entry name" value="D15-like"/>
</dbReference>
<sequence>MRVLSMIIMGLVTTSAIANEPLFKIVQSSHNISSEKEQKVSSLKTLEQDSIDALNGRIIKEIEIKGITNEAQLTNAKVFLTLEKVKNEVISQPNYVNYLITNGAEEIKRSQQPFGYYNVSIDSERIAIGDNELKIVYQVNLNTPTKIRTVDVSISGQAKNDPVFQKILANNPLHKGEILNHQQYEVYKNDFLSAAVTRGYFDGVFTSKLIAVNTENNTADIDLHYDSGQRYVFDNVHFVRTEISNNEQETEEGKIPLDEDLLQRFVQFQAGQPYNAEEVATLQQDLQGSGYFKQVLVGGNPDKIDKDVPVEAQLIMNRNKSYLFGIGYSTDSGARARFDFDRRWVNSRGHTFSSSLYISQKDSDFDNVYRIPAANPTTDYYYLRAGGWIKNDKYHTKRAFIEGGYNWRKDAWEYRVAGVSAWEKFHIGNDKDEILLTYPRFTATYTSTKNRLNPESGFQARFGLLGGIKNVGSDINFIQGNFNFRYIHALNEKNRVIARFDGGADWTDEFHRLPPSLRYFAGGDRSIRGYRYESIGGYDKSGQNIGGKYLAVGSLEYEYYFKENWAAAAFVDAGDAFSSKFDTKVGAGVGLHWRSPVGPIKIDLGHGFNPPGDKIRLHINIGAELNL</sequence>
<evidence type="ECO:0000256" key="3">
    <source>
        <dbReference type="ARBA" id="ARBA00015419"/>
    </source>
</evidence>
<dbReference type="Pfam" id="PF17243">
    <property type="entry name" value="POTRA_TamA_1"/>
    <property type="match status" value="1"/>
</dbReference>
<feature type="domain" description="TamA POTRA" evidence="13">
    <location>
        <begin position="61"/>
        <end position="140"/>
    </location>
</feature>
<evidence type="ECO:0000256" key="10">
    <source>
        <dbReference type="ARBA" id="ARBA00093548"/>
    </source>
</evidence>
<comment type="subunit">
    <text evidence="10">Interacts with TamB to form the translocation and assembly module (TAM).</text>
</comment>
<dbReference type="GO" id="GO:0009279">
    <property type="term" value="C:cell outer membrane"/>
    <property type="evidence" value="ECO:0007669"/>
    <property type="project" value="UniProtKB-SubCell"/>
</dbReference>
<evidence type="ECO:0000313" key="14">
    <source>
        <dbReference type="EMBL" id="SUO96580.1"/>
    </source>
</evidence>
<dbReference type="Gene3D" id="2.40.160.50">
    <property type="entry name" value="membrane protein fhac: a member of the omp85/tpsb transporter family"/>
    <property type="match status" value="1"/>
</dbReference>
<evidence type="ECO:0000259" key="12">
    <source>
        <dbReference type="Pfam" id="PF01103"/>
    </source>
</evidence>
<dbReference type="RefSeq" id="WP_072575870.1">
    <property type="nucleotide sequence ID" value="NZ_LWHB01000031.1"/>
</dbReference>
<dbReference type="InterPro" id="IPR035243">
    <property type="entry name" value="TamA_POTRA_Dom_1"/>
</dbReference>
<evidence type="ECO:0000256" key="8">
    <source>
        <dbReference type="ARBA" id="ARBA00023237"/>
    </source>
</evidence>
<evidence type="ECO:0000256" key="6">
    <source>
        <dbReference type="ARBA" id="ARBA00022729"/>
    </source>
</evidence>
<evidence type="ECO:0000256" key="7">
    <source>
        <dbReference type="ARBA" id="ARBA00023136"/>
    </source>
</evidence>
<proteinExistence type="inferred from homology"/>
<evidence type="ECO:0000256" key="9">
    <source>
        <dbReference type="ARBA" id="ARBA00033063"/>
    </source>
</evidence>
<dbReference type="Proteomes" id="UP000254601">
    <property type="component" value="Unassembled WGS sequence"/>
</dbReference>
<gene>
    <name evidence="14" type="ORF">NCTC13337_01923</name>
</gene>
<dbReference type="GO" id="GO:0009306">
    <property type="term" value="P:protein secretion"/>
    <property type="evidence" value="ECO:0007669"/>
    <property type="project" value="TreeGrafter"/>
</dbReference>
<dbReference type="Gene3D" id="3.10.20.310">
    <property type="entry name" value="membrane protein fhac"/>
    <property type="match status" value="3"/>
</dbReference>
<comment type="similarity">
    <text evidence="2">Belongs to the TamA family.</text>
</comment>
<evidence type="ECO:0000256" key="11">
    <source>
        <dbReference type="SAM" id="SignalP"/>
    </source>
</evidence>
<keyword evidence="5" id="KW-0812">Transmembrane</keyword>